<dbReference type="InterPro" id="IPR006311">
    <property type="entry name" value="TAT_signal"/>
</dbReference>
<comment type="subcellular location">
    <subcellularLocation>
        <location evidence="1">Endomembrane system</location>
    </subcellularLocation>
</comment>
<sequence length="441" mass="48164">MTRTMTKHIKTGQNLSRRTFLKASASTAALMSAIGTQFPFGVHVAEAAGPEVTKAVLGYIALMDASALVIAKEKGLFAKHGMPDVEVAKQASWGATRDNLVLGSESNGIDGAHILTPMPYLISTGKVTQNNVPTPMYLMARLNLDAQAISVANEYKDLKVTADASPLKAAFAAKRAAGKEVKVAMTFPGGTHDLWIRYWLAAGGIDPDKDVSTIVVPPPQMVANMKVGNMDAFCVGEPWNEQLVNQGIGFTACSTGEVWAKHPEKALGMRAAWVDKYPNAARAVMMAVMEAQQWCDKPENREEMSAIVGKRQWFNVPVVDIIGRAKGDINYGNGRVEKGTKQFMKFWQDHASYPFKSHDAWFVTEDIRWGKFEPTTDVKALVDKVNREDLWRDAAKALGVAAADIPASASRGKETFFDGKIFDPENPAAYLKSLSIKRIEV</sequence>
<dbReference type="SUPFAM" id="SSF53850">
    <property type="entry name" value="Periplasmic binding protein-like II"/>
    <property type="match status" value="1"/>
</dbReference>
<dbReference type="NCBIfam" id="TIGR01409">
    <property type="entry name" value="TAT_signal_seq"/>
    <property type="match status" value="1"/>
</dbReference>
<keyword evidence="9" id="KW-1185">Reference proteome</keyword>
<dbReference type="PANTHER" id="PTHR30024">
    <property type="entry name" value="ALIPHATIC SULFONATES-BINDING PROTEIN-RELATED"/>
    <property type="match status" value="1"/>
</dbReference>
<dbReference type="InterPro" id="IPR044527">
    <property type="entry name" value="NrtA/CpmA_ABC-bd_dom"/>
</dbReference>
<keyword evidence="3" id="KW-1003">Cell membrane</keyword>
<evidence type="ECO:0000313" key="8">
    <source>
        <dbReference type="EMBL" id="RDV04586.1"/>
    </source>
</evidence>
<evidence type="ECO:0000256" key="4">
    <source>
        <dbReference type="ARBA" id="ARBA00022519"/>
    </source>
</evidence>
<dbReference type="PROSITE" id="PS51318">
    <property type="entry name" value="TAT"/>
    <property type="match status" value="1"/>
</dbReference>
<dbReference type="PANTHER" id="PTHR30024:SF7">
    <property type="entry name" value="NITRATE_NITRITE BINDING PROTEIN NRTA"/>
    <property type="match status" value="1"/>
</dbReference>
<name>A0A371BAF8_9BRAD</name>
<reference evidence="9" key="1">
    <citation type="submission" date="2018-08" db="EMBL/GenBank/DDBJ databases">
        <authorList>
            <person name="Kim S.-J."/>
            <person name="Jung G.-Y."/>
        </authorList>
    </citation>
    <scope>NUCLEOTIDE SEQUENCE [LARGE SCALE GENOMIC DNA]</scope>
    <source>
        <strain evidence="9">GY_H</strain>
    </source>
</reference>
<dbReference type="InterPro" id="IPR019546">
    <property type="entry name" value="TAT_signal_bac_arc"/>
</dbReference>
<proteinExistence type="inferred from homology"/>
<dbReference type="Pfam" id="PF13379">
    <property type="entry name" value="NMT1_2"/>
    <property type="match status" value="1"/>
</dbReference>
<protein>
    <submittedName>
        <fullName evidence="8">Bicarbonate-binding protein</fullName>
    </submittedName>
</protein>
<evidence type="ECO:0000256" key="7">
    <source>
        <dbReference type="ARBA" id="ARBA00024031"/>
    </source>
</evidence>
<keyword evidence="5" id="KW-0732">Signal</keyword>
<dbReference type="CDD" id="cd13553">
    <property type="entry name" value="PBP2_NrtA_CpmA_like"/>
    <property type="match status" value="1"/>
</dbReference>
<keyword evidence="2" id="KW-0813">Transport</keyword>
<dbReference type="EMBL" id="QRGO01000001">
    <property type="protein sequence ID" value="RDV04586.1"/>
    <property type="molecule type" value="Genomic_DNA"/>
</dbReference>
<accession>A0A371BAF8</accession>
<organism evidence="8 9">
    <name type="scientific">Undibacter mobilis</name>
    <dbReference type="NCBI Taxonomy" id="2292256"/>
    <lineage>
        <taxon>Bacteria</taxon>
        <taxon>Pseudomonadati</taxon>
        <taxon>Pseudomonadota</taxon>
        <taxon>Alphaproteobacteria</taxon>
        <taxon>Hyphomicrobiales</taxon>
        <taxon>Nitrobacteraceae</taxon>
        <taxon>Undibacter</taxon>
    </lineage>
</organism>
<dbReference type="Proteomes" id="UP000263993">
    <property type="component" value="Unassembled WGS sequence"/>
</dbReference>
<dbReference type="Gene3D" id="3.40.190.10">
    <property type="entry name" value="Periplasmic binding protein-like II"/>
    <property type="match status" value="2"/>
</dbReference>
<keyword evidence="4" id="KW-0997">Cell inner membrane</keyword>
<comment type="similarity">
    <text evidence="7">Belongs to the CmpA/NrtA family.</text>
</comment>
<dbReference type="AlphaFoldDB" id="A0A371BAF8"/>
<comment type="caution">
    <text evidence="8">The sequence shown here is derived from an EMBL/GenBank/DDBJ whole genome shotgun (WGS) entry which is preliminary data.</text>
</comment>
<evidence type="ECO:0000256" key="5">
    <source>
        <dbReference type="ARBA" id="ARBA00022729"/>
    </source>
</evidence>
<evidence type="ECO:0000256" key="2">
    <source>
        <dbReference type="ARBA" id="ARBA00022448"/>
    </source>
</evidence>
<gene>
    <name evidence="8" type="ORF">DXH78_08410</name>
</gene>
<evidence type="ECO:0000313" key="9">
    <source>
        <dbReference type="Proteomes" id="UP000263993"/>
    </source>
</evidence>
<evidence type="ECO:0000256" key="6">
    <source>
        <dbReference type="ARBA" id="ARBA00023136"/>
    </source>
</evidence>
<keyword evidence="6" id="KW-0472">Membrane</keyword>
<evidence type="ECO:0000256" key="3">
    <source>
        <dbReference type="ARBA" id="ARBA00022475"/>
    </source>
</evidence>
<evidence type="ECO:0000256" key="1">
    <source>
        <dbReference type="ARBA" id="ARBA00004308"/>
    </source>
</evidence>
<dbReference type="GO" id="GO:0012505">
    <property type="term" value="C:endomembrane system"/>
    <property type="evidence" value="ECO:0007669"/>
    <property type="project" value="UniProtKB-SubCell"/>
</dbReference>
<dbReference type="OrthoDB" id="570524at2"/>